<name>A0AAV4F8A9_9GAST</name>
<keyword evidence="2" id="KW-1185">Reference proteome</keyword>
<proteinExistence type="predicted"/>
<protein>
    <submittedName>
        <fullName evidence="1">Uncharacterized protein</fullName>
    </submittedName>
</protein>
<dbReference type="EMBL" id="BMAT01000615">
    <property type="protein sequence ID" value="GFR69437.1"/>
    <property type="molecule type" value="Genomic_DNA"/>
</dbReference>
<dbReference type="Proteomes" id="UP000762676">
    <property type="component" value="Unassembled WGS sequence"/>
</dbReference>
<comment type="caution">
    <text evidence="1">The sequence shown here is derived from an EMBL/GenBank/DDBJ whole genome shotgun (WGS) entry which is preliminary data.</text>
</comment>
<dbReference type="AlphaFoldDB" id="A0AAV4F8A9"/>
<reference evidence="1 2" key="1">
    <citation type="journal article" date="2021" name="Elife">
        <title>Chloroplast acquisition without the gene transfer in kleptoplastic sea slugs, Plakobranchus ocellatus.</title>
        <authorList>
            <person name="Maeda T."/>
            <person name="Takahashi S."/>
            <person name="Yoshida T."/>
            <person name="Shimamura S."/>
            <person name="Takaki Y."/>
            <person name="Nagai Y."/>
            <person name="Toyoda A."/>
            <person name="Suzuki Y."/>
            <person name="Arimoto A."/>
            <person name="Ishii H."/>
            <person name="Satoh N."/>
            <person name="Nishiyama T."/>
            <person name="Hasebe M."/>
            <person name="Maruyama T."/>
            <person name="Minagawa J."/>
            <person name="Obokata J."/>
            <person name="Shigenobu S."/>
        </authorList>
    </citation>
    <scope>NUCLEOTIDE SEQUENCE [LARGE SCALE GENOMIC DNA]</scope>
</reference>
<sequence>MSFNTTTVTALQPQGEPLSAHQLSLFTARQNSFPTSTCTTRPRANHLPHKNLHFLPQEGNPSRKELAFTPYLRKDVLPHKTCTPYLRKDLLPHMLPQEGRLFTQVLEFLTSGRTSFHTSTCIPYLRKDVLPHKNLCSSPQEGCPSTEELTILRSPEGLMLEPCFRHIDLSSENPIYTHSFSAFRL</sequence>
<gene>
    <name evidence="1" type="ORF">ElyMa_000301200</name>
</gene>
<organism evidence="1 2">
    <name type="scientific">Elysia marginata</name>
    <dbReference type="NCBI Taxonomy" id="1093978"/>
    <lineage>
        <taxon>Eukaryota</taxon>
        <taxon>Metazoa</taxon>
        <taxon>Spiralia</taxon>
        <taxon>Lophotrochozoa</taxon>
        <taxon>Mollusca</taxon>
        <taxon>Gastropoda</taxon>
        <taxon>Heterobranchia</taxon>
        <taxon>Euthyneura</taxon>
        <taxon>Panpulmonata</taxon>
        <taxon>Sacoglossa</taxon>
        <taxon>Placobranchoidea</taxon>
        <taxon>Plakobranchidae</taxon>
        <taxon>Elysia</taxon>
    </lineage>
</organism>
<evidence type="ECO:0000313" key="2">
    <source>
        <dbReference type="Proteomes" id="UP000762676"/>
    </source>
</evidence>
<accession>A0AAV4F8A9</accession>
<evidence type="ECO:0000313" key="1">
    <source>
        <dbReference type="EMBL" id="GFR69437.1"/>
    </source>
</evidence>